<dbReference type="Gene3D" id="2.40.30.170">
    <property type="match status" value="1"/>
</dbReference>
<name>B6IT75_RHOCS</name>
<dbReference type="STRING" id="414684.RC1_1429"/>
<evidence type="ECO:0000256" key="1">
    <source>
        <dbReference type="ARBA" id="ARBA00009477"/>
    </source>
</evidence>
<dbReference type="HOGENOM" id="CLU_018816_0_1_5"/>
<dbReference type="SUPFAM" id="SSF111369">
    <property type="entry name" value="HlyD-like secretion proteins"/>
    <property type="match status" value="1"/>
</dbReference>
<dbReference type="GO" id="GO:1990281">
    <property type="term" value="C:efflux pump complex"/>
    <property type="evidence" value="ECO:0007669"/>
    <property type="project" value="TreeGrafter"/>
</dbReference>
<keyword evidence="3" id="KW-1185">Reference proteome</keyword>
<reference evidence="2 3" key="1">
    <citation type="journal article" date="2010" name="BMC Genomics">
        <title>Metabolic flexibility revealed in the genome of the cyst-forming alpha-1 proteobacterium Rhodospirillum centenum.</title>
        <authorList>
            <person name="Lu Y.K."/>
            <person name="Marden J."/>
            <person name="Han M."/>
            <person name="Swingley W.D."/>
            <person name="Mastrian S.D."/>
            <person name="Chowdhury S.R."/>
            <person name="Hao J."/>
            <person name="Helmy T."/>
            <person name="Kim S."/>
            <person name="Kurdoglu A.A."/>
            <person name="Matthies H.J."/>
            <person name="Rollo D."/>
            <person name="Stothard P."/>
            <person name="Blankenship R.E."/>
            <person name="Bauer C.E."/>
            <person name="Touchman J.W."/>
        </authorList>
    </citation>
    <scope>NUCLEOTIDE SEQUENCE [LARGE SCALE GENOMIC DNA]</scope>
    <source>
        <strain evidence="3">ATCC 51521 / SW</strain>
    </source>
</reference>
<comment type="similarity">
    <text evidence="1">Belongs to the membrane fusion protein (MFP) (TC 8.A.1) family.</text>
</comment>
<sequence>MKRSYVVALTITLVAVVWMASGQFGGGAAQDALPATATQQARELVSVRVAALEAEPMTSEVVVNGRSQAYRSVAIKAEVRGRVDAILAERGAAVTAGAPLVRIAVDARRADLEEARARVALRKTEWDAARRLADQGFSSEIRRAETKAAYEAALAAVKAAELALEKTEITAPFEGIVDKRPVELGDFVDVGDPIATIVDLDPIKFVAFVGERHVRDLSLGGIAHARTLSGDEVEGRITFIAAAADPDARTFRVEVEAPNAGRTIVDGLTSALRLPVAQQMAHRLSPAVLTLDDAGTIGVKTVDADDIVRFVPVRILSSDPAGIWVDGLPRTATAVTVGQEFVVAGQKVKPVSQPGGVS</sequence>
<dbReference type="Proteomes" id="UP000001591">
    <property type="component" value="Chromosome"/>
</dbReference>
<dbReference type="InterPro" id="IPR006143">
    <property type="entry name" value="RND_pump_MFP"/>
</dbReference>
<dbReference type="KEGG" id="rce:RC1_1429"/>
<dbReference type="eggNOG" id="COG0845">
    <property type="taxonomic scope" value="Bacteria"/>
</dbReference>
<gene>
    <name evidence="2" type="ordered locus">RC1_1429</name>
</gene>
<dbReference type="RefSeq" id="WP_012566620.1">
    <property type="nucleotide sequence ID" value="NC_011420.2"/>
</dbReference>
<dbReference type="PANTHER" id="PTHR30469:SF29">
    <property type="entry name" value="BLR2860 PROTEIN"/>
    <property type="match status" value="1"/>
</dbReference>
<dbReference type="AlphaFoldDB" id="B6IT75"/>
<dbReference type="PANTHER" id="PTHR30469">
    <property type="entry name" value="MULTIDRUG RESISTANCE PROTEIN MDTA"/>
    <property type="match status" value="1"/>
</dbReference>
<proteinExistence type="inferred from homology"/>
<organism evidence="2 3">
    <name type="scientific">Rhodospirillum centenum (strain ATCC 51521 / SW)</name>
    <dbReference type="NCBI Taxonomy" id="414684"/>
    <lineage>
        <taxon>Bacteria</taxon>
        <taxon>Pseudomonadati</taxon>
        <taxon>Pseudomonadota</taxon>
        <taxon>Alphaproteobacteria</taxon>
        <taxon>Rhodospirillales</taxon>
        <taxon>Rhodospirillaceae</taxon>
        <taxon>Rhodospirillum</taxon>
    </lineage>
</organism>
<evidence type="ECO:0000313" key="3">
    <source>
        <dbReference type="Proteomes" id="UP000001591"/>
    </source>
</evidence>
<dbReference type="Gene3D" id="1.10.287.470">
    <property type="entry name" value="Helix hairpin bin"/>
    <property type="match status" value="1"/>
</dbReference>
<dbReference type="OrthoDB" id="9800613at2"/>
<protein>
    <submittedName>
        <fullName evidence="2">HlyD family secretion protein</fullName>
    </submittedName>
</protein>
<dbReference type="EMBL" id="CP000613">
    <property type="protein sequence ID" value="ACI98833.1"/>
    <property type="molecule type" value="Genomic_DNA"/>
</dbReference>
<dbReference type="NCBIfam" id="TIGR01730">
    <property type="entry name" value="RND_mfp"/>
    <property type="match status" value="1"/>
</dbReference>
<dbReference type="Gene3D" id="2.40.50.100">
    <property type="match status" value="1"/>
</dbReference>
<evidence type="ECO:0000313" key="2">
    <source>
        <dbReference type="EMBL" id="ACI98833.1"/>
    </source>
</evidence>
<accession>B6IT75</accession>
<dbReference type="GO" id="GO:0015562">
    <property type="term" value="F:efflux transmembrane transporter activity"/>
    <property type="evidence" value="ECO:0007669"/>
    <property type="project" value="TreeGrafter"/>
</dbReference>